<dbReference type="InterPro" id="IPR029787">
    <property type="entry name" value="Nucleotide_cyclase"/>
</dbReference>
<organism evidence="2 3">
    <name type="scientific">Streptomyces synnematoformans</name>
    <dbReference type="NCBI Taxonomy" id="415721"/>
    <lineage>
        <taxon>Bacteria</taxon>
        <taxon>Bacillati</taxon>
        <taxon>Actinomycetota</taxon>
        <taxon>Actinomycetes</taxon>
        <taxon>Kitasatosporales</taxon>
        <taxon>Streptomycetaceae</taxon>
        <taxon>Streptomyces</taxon>
    </lineage>
</organism>
<name>A0ABP5KT46_9ACTN</name>
<feature type="compositionally biased region" description="Polar residues" evidence="1">
    <location>
        <begin position="228"/>
        <end position="240"/>
    </location>
</feature>
<proteinExistence type="predicted"/>
<dbReference type="RefSeq" id="WP_344291869.1">
    <property type="nucleotide sequence ID" value="NZ_BAAAPF010000177.1"/>
</dbReference>
<dbReference type="SUPFAM" id="SSF55073">
    <property type="entry name" value="Nucleotide cyclase"/>
    <property type="match status" value="1"/>
</dbReference>
<feature type="region of interest" description="Disordered" evidence="1">
    <location>
        <begin position="195"/>
        <end position="266"/>
    </location>
</feature>
<evidence type="ECO:0000313" key="2">
    <source>
        <dbReference type="EMBL" id="GAA2136701.1"/>
    </source>
</evidence>
<evidence type="ECO:0000256" key="1">
    <source>
        <dbReference type="SAM" id="MobiDB-lite"/>
    </source>
</evidence>
<gene>
    <name evidence="2" type="ORF">GCM10009802_45610</name>
</gene>
<keyword evidence="3" id="KW-1185">Reference proteome</keyword>
<sequence length="266" mass="29288">MDPESTYRFTISLDAQGSSRVPDPEKPTMRRHIYEVSGRAFTQARIDDAQLSREDRGDGILAILETSVPPVRIVGEWVEYLHEELRAVNGGLRHPLRLRAGITIGPVTRDRHGWSGSAVELACRIGDSGTAKELLAAAPDRSCLAVVASDTLYDDVVRRGGRWVEPERYRRYVLDLKEGPQPAWIQVLGLERPPALPQQQPADEPVTGELLPPETAAPARPRPAAEPQSPTHVTTNTIHNHGNGRVVSDVEHIEHLDMRGPADGGR</sequence>
<dbReference type="Gene3D" id="3.30.70.1230">
    <property type="entry name" value="Nucleotide cyclase"/>
    <property type="match status" value="1"/>
</dbReference>
<evidence type="ECO:0000313" key="3">
    <source>
        <dbReference type="Proteomes" id="UP001500443"/>
    </source>
</evidence>
<dbReference type="EMBL" id="BAAAPF010000177">
    <property type="protein sequence ID" value="GAA2136701.1"/>
    <property type="molecule type" value="Genomic_DNA"/>
</dbReference>
<reference evidence="3" key="1">
    <citation type="journal article" date="2019" name="Int. J. Syst. Evol. Microbiol.">
        <title>The Global Catalogue of Microorganisms (GCM) 10K type strain sequencing project: providing services to taxonomists for standard genome sequencing and annotation.</title>
        <authorList>
            <consortium name="The Broad Institute Genomics Platform"/>
            <consortium name="The Broad Institute Genome Sequencing Center for Infectious Disease"/>
            <person name="Wu L."/>
            <person name="Ma J."/>
        </authorList>
    </citation>
    <scope>NUCLEOTIDE SEQUENCE [LARGE SCALE GENOMIC DNA]</scope>
    <source>
        <strain evidence="3">JCM 15481</strain>
    </source>
</reference>
<accession>A0ABP5KT46</accession>
<evidence type="ECO:0008006" key="4">
    <source>
        <dbReference type="Google" id="ProtNLM"/>
    </source>
</evidence>
<comment type="caution">
    <text evidence="2">The sequence shown here is derived from an EMBL/GenBank/DDBJ whole genome shotgun (WGS) entry which is preliminary data.</text>
</comment>
<dbReference type="Proteomes" id="UP001500443">
    <property type="component" value="Unassembled WGS sequence"/>
</dbReference>
<protein>
    <recommendedName>
        <fullName evidence="4">Guanylate cyclase domain-containing protein</fullName>
    </recommendedName>
</protein>
<feature type="compositionally biased region" description="Basic and acidic residues" evidence="1">
    <location>
        <begin position="248"/>
        <end position="266"/>
    </location>
</feature>